<dbReference type="SMART" id="SM00032">
    <property type="entry name" value="CCP"/>
    <property type="match status" value="4"/>
</dbReference>
<dbReference type="GeneID" id="108273125"/>
<evidence type="ECO:0000256" key="1">
    <source>
        <dbReference type="ARBA" id="ARBA00022659"/>
    </source>
</evidence>
<feature type="disulfide bond" evidence="5">
    <location>
        <begin position="209"/>
        <end position="252"/>
    </location>
</feature>
<dbReference type="CDD" id="cd00033">
    <property type="entry name" value="CCP"/>
    <property type="match status" value="4"/>
</dbReference>
<dbReference type="PROSITE" id="PS50923">
    <property type="entry name" value="SUSHI"/>
    <property type="match status" value="4"/>
</dbReference>
<dbReference type="STRING" id="7998.ENSIPUP00000022501"/>
<dbReference type="KEGG" id="ipu:108273125"/>
<proteinExistence type="predicted"/>
<organism evidence="8 9">
    <name type="scientific">Ictalurus punctatus</name>
    <name type="common">Channel catfish</name>
    <name type="synonym">Silurus punctatus</name>
    <dbReference type="NCBI Taxonomy" id="7998"/>
    <lineage>
        <taxon>Eukaryota</taxon>
        <taxon>Metazoa</taxon>
        <taxon>Chordata</taxon>
        <taxon>Craniata</taxon>
        <taxon>Vertebrata</taxon>
        <taxon>Euteleostomi</taxon>
        <taxon>Actinopterygii</taxon>
        <taxon>Neopterygii</taxon>
        <taxon>Teleostei</taxon>
        <taxon>Ostariophysi</taxon>
        <taxon>Siluriformes</taxon>
        <taxon>Ictaluridae</taxon>
        <taxon>Ictalurus</taxon>
    </lineage>
</organism>
<dbReference type="SUPFAM" id="SSF57535">
    <property type="entry name" value="Complement control module/SCR domain"/>
    <property type="match status" value="4"/>
</dbReference>
<feature type="disulfide bond" evidence="5">
    <location>
        <begin position="27"/>
        <end position="70"/>
    </location>
</feature>
<evidence type="ECO:0000313" key="8">
    <source>
        <dbReference type="Proteomes" id="UP000221080"/>
    </source>
</evidence>
<feature type="domain" description="Sushi" evidence="7">
    <location>
        <begin position="86"/>
        <end position="143"/>
    </location>
</feature>
<keyword evidence="2" id="KW-0677">Repeat</keyword>
<dbReference type="Proteomes" id="UP000221080">
    <property type="component" value="Chromosome 12"/>
</dbReference>
<feature type="chain" id="PRO_5012655121" evidence="6">
    <location>
        <begin position="21"/>
        <end position="269"/>
    </location>
</feature>
<keyword evidence="1 5" id="KW-0768">Sushi</keyword>
<accession>A0A2D0S4J8</accession>
<name>A0A2D0S4J8_ICTPU</name>
<dbReference type="RefSeq" id="XP_017337647.1">
    <property type="nucleotide sequence ID" value="XM_017482158.3"/>
</dbReference>
<dbReference type="AlphaFoldDB" id="A0A2D0S4J8"/>
<evidence type="ECO:0000256" key="5">
    <source>
        <dbReference type="PROSITE-ProRule" id="PRU00302"/>
    </source>
</evidence>
<comment type="caution">
    <text evidence="5">Lacks conserved residue(s) required for the propagation of feature annotation.</text>
</comment>
<dbReference type="Gene3D" id="2.10.70.10">
    <property type="entry name" value="Complement Module, domain 1"/>
    <property type="match status" value="4"/>
</dbReference>
<feature type="signal peptide" evidence="6">
    <location>
        <begin position="1"/>
        <end position="20"/>
    </location>
</feature>
<dbReference type="OrthoDB" id="6103690at2759"/>
<dbReference type="PANTHER" id="PTHR19325:SF575">
    <property type="entry name" value="LOCOMOTION-RELATED PROTEIN HIKARU GENKI"/>
    <property type="match status" value="1"/>
</dbReference>
<evidence type="ECO:0000256" key="6">
    <source>
        <dbReference type="SAM" id="SignalP"/>
    </source>
</evidence>
<feature type="domain" description="Sushi" evidence="7">
    <location>
        <begin position="144"/>
        <end position="206"/>
    </location>
</feature>
<protein>
    <submittedName>
        <fullName evidence="9">Beta-2-glycoprotein 1 isoform X1</fullName>
    </submittedName>
</protein>
<reference evidence="8" key="1">
    <citation type="journal article" date="2016" name="Nat. Commun.">
        <title>The channel catfish genome sequence provides insights into the evolution of scale formation in teleosts.</title>
        <authorList>
            <person name="Liu Z."/>
            <person name="Liu S."/>
            <person name="Yao J."/>
            <person name="Bao L."/>
            <person name="Zhang J."/>
            <person name="Li Y."/>
            <person name="Jiang C."/>
            <person name="Sun L."/>
            <person name="Wang R."/>
            <person name="Zhang Y."/>
            <person name="Zhou T."/>
            <person name="Zeng Q."/>
            <person name="Fu Q."/>
            <person name="Gao S."/>
            <person name="Li N."/>
            <person name="Koren S."/>
            <person name="Jiang Y."/>
            <person name="Zimin A."/>
            <person name="Xu P."/>
            <person name="Phillippy A.M."/>
            <person name="Geng X."/>
            <person name="Song L."/>
            <person name="Sun F."/>
            <person name="Li C."/>
            <person name="Wang X."/>
            <person name="Chen A."/>
            <person name="Jin Y."/>
            <person name="Yuan Z."/>
            <person name="Yang Y."/>
            <person name="Tan S."/>
            <person name="Peatman E."/>
            <person name="Lu J."/>
            <person name="Qin Z."/>
            <person name="Dunham R."/>
            <person name="Li Z."/>
            <person name="Sonstegard T."/>
            <person name="Feng J."/>
            <person name="Danzmann R.G."/>
            <person name="Schroeder S."/>
            <person name="Scheffler B."/>
            <person name="Duke M.V."/>
            <person name="Ballard L."/>
            <person name="Kucuktas H."/>
            <person name="Kaltenboeck L."/>
            <person name="Liu H."/>
            <person name="Armbruster J."/>
            <person name="Xie Y."/>
            <person name="Kirby M.L."/>
            <person name="Tian Y."/>
            <person name="Flanagan M.E."/>
            <person name="Mu W."/>
            <person name="Waldbieser G.C."/>
        </authorList>
    </citation>
    <scope>NUCLEOTIDE SEQUENCE [LARGE SCALE GENOMIC DNA]</scope>
    <source>
        <strain evidence="8">SDA103</strain>
    </source>
</reference>
<evidence type="ECO:0000256" key="4">
    <source>
        <dbReference type="ARBA" id="ARBA00023180"/>
    </source>
</evidence>
<dbReference type="PANTHER" id="PTHR19325">
    <property type="entry name" value="COMPLEMENT COMPONENT-RELATED SUSHI DOMAIN-CONTAINING"/>
    <property type="match status" value="1"/>
</dbReference>
<keyword evidence="6" id="KW-0732">Signal</keyword>
<gene>
    <name evidence="9" type="primary">LOC108273125</name>
</gene>
<keyword evidence="3 5" id="KW-1015">Disulfide bond</keyword>
<dbReference type="InterPro" id="IPR035976">
    <property type="entry name" value="Sushi/SCR/CCP_sf"/>
</dbReference>
<dbReference type="Pfam" id="PF00084">
    <property type="entry name" value="Sushi"/>
    <property type="match status" value="4"/>
</dbReference>
<feature type="domain" description="Sushi" evidence="7">
    <location>
        <begin position="25"/>
        <end position="85"/>
    </location>
</feature>
<evidence type="ECO:0000256" key="2">
    <source>
        <dbReference type="ARBA" id="ARBA00022737"/>
    </source>
</evidence>
<keyword evidence="4" id="KW-0325">Glycoprotein</keyword>
<feature type="domain" description="Sushi" evidence="7">
    <location>
        <begin position="207"/>
        <end position="266"/>
    </location>
</feature>
<dbReference type="InterPro" id="IPR050350">
    <property type="entry name" value="Compl-Cell_Adhes-Reg"/>
</dbReference>
<evidence type="ECO:0000256" key="3">
    <source>
        <dbReference type="ARBA" id="ARBA00023157"/>
    </source>
</evidence>
<reference evidence="9" key="2">
    <citation type="submission" date="2025-08" db="UniProtKB">
        <authorList>
            <consortium name="RefSeq"/>
        </authorList>
    </citation>
    <scope>IDENTIFICATION</scope>
    <source>
        <tissue evidence="9">Blood</tissue>
    </source>
</reference>
<feature type="disulfide bond" evidence="5">
    <location>
        <begin position="114"/>
        <end position="141"/>
    </location>
</feature>
<evidence type="ECO:0000313" key="9">
    <source>
        <dbReference type="RefSeq" id="XP_017337647.1"/>
    </source>
</evidence>
<evidence type="ECO:0000259" key="7">
    <source>
        <dbReference type="PROSITE" id="PS50923"/>
    </source>
</evidence>
<dbReference type="InterPro" id="IPR000436">
    <property type="entry name" value="Sushi_SCR_CCP_dom"/>
</dbReference>
<sequence length="269" mass="29537">MRPAFQWLLLLICHAWLITAETTDKVCPRPPEEDGTELSGGQIFFEPGTEVTLSCIRGYSSTGGSRKITCKSNGEWTERQLKCSPKRCPVPEPPTNGKADFNKIVYKSVIAYSCNEGYVLVGASSSECLYTGQWSDSTPQCEPVTCGLPPIPPNAKIVYDRHFNGDTVEFGFGGLYECMPPMVLVGDKRATCTADGTWSKPPECKLVVCPVPLQIENGFLSFAELRQHGYNEKVKYGCDSPYILDGPAEVECEETGSWSRIPTCKAPPT</sequence>
<keyword evidence="8" id="KW-1185">Reference proteome</keyword>